<comment type="caution">
    <text evidence="1">The sequence shown here is derived from an EMBL/GenBank/DDBJ whole genome shotgun (WGS) entry which is preliminary data.</text>
</comment>
<name>A0AAV5NKV6_9VIBR</name>
<reference evidence="2" key="1">
    <citation type="journal article" date="2019" name="Int. J. Syst. Evol. Microbiol.">
        <title>The Global Catalogue of Microorganisms (GCM) 10K type strain sequencing project: providing services to taxonomists for standard genome sequencing and annotation.</title>
        <authorList>
            <consortium name="The Broad Institute Genomics Platform"/>
            <consortium name="The Broad Institute Genome Sequencing Center for Infectious Disease"/>
            <person name="Wu L."/>
            <person name="Ma J."/>
        </authorList>
    </citation>
    <scope>NUCLEOTIDE SEQUENCE [LARGE SCALE GENOMIC DNA]</scope>
    <source>
        <strain evidence="2">NBRC 15640</strain>
    </source>
</reference>
<keyword evidence="2" id="KW-1185">Reference proteome</keyword>
<evidence type="ECO:0000313" key="2">
    <source>
        <dbReference type="Proteomes" id="UP001156690"/>
    </source>
</evidence>
<organism evidence="1 2">
    <name type="scientific">Vibrio penaeicida</name>
    <dbReference type="NCBI Taxonomy" id="104609"/>
    <lineage>
        <taxon>Bacteria</taxon>
        <taxon>Pseudomonadati</taxon>
        <taxon>Pseudomonadota</taxon>
        <taxon>Gammaproteobacteria</taxon>
        <taxon>Vibrionales</taxon>
        <taxon>Vibrionaceae</taxon>
        <taxon>Vibrio</taxon>
    </lineage>
</organism>
<gene>
    <name evidence="1" type="ORF">GCM10007932_05800</name>
</gene>
<dbReference type="EMBL" id="BSNX01000003">
    <property type="protein sequence ID" value="GLQ71220.1"/>
    <property type="molecule type" value="Genomic_DNA"/>
</dbReference>
<dbReference type="AlphaFoldDB" id="A0AAV5NKV6"/>
<sequence length="556" mass="63031">MIMLSLTPTDYAPKPPILLIGGFDEGSPTHRTVFDEISTNKAKAQVLVLSGKYGLLRNSLNIMPSDFSEIPDDKAAIRKYLKAHKTAIANDLEKLIDTDRDIYIFLAKKQLNILEACFPKGRFKAYLSKFRKYYVFSEREDSSLTEALKRVLVSMHSTPYPYRIYRSGVSNVEELAYCQHANPVGVSLHYVNTKKNLDLLHAILKYAESVPVFIDNGIVSKLAVGQDVDTGFVFEEYEKIIRNVTQKTAKNITLVIPDSPFNPSHAIKLIRQNRQSILFLLSRCKLILPIHKTYPFEIIKELVELLNCHKNIVLGVPCLQNKNADLRLSLDKIESLFRLKVSLNGKQRPAFKAVHFLGMSEFSASSKLKPRLMLSQIYNVKCSLDAGRTVSVFGYYQTKDGKKGRAAERLKPHIKEADKRAKVLSSSTFQNHNLHSELHHPQRAGLVTRDFYQDMGKKPEEFAFKLSVILGEHVVDAAMSQLNGTQLEKLAIFVSDKAVATAILEALKVKRWERFLPFVNVASMHSKELRFEALRILNYRAKNIPQQGMLFSSMLG</sequence>
<dbReference type="Proteomes" id="UP001156690">
    <property type="component" value="Unassembled WGS sequence"/>
</dbReference>
<protein>
    <submittedName>
        <fullName evidence="1">Uncharacterized protein</fullName>
    </submittedName>
</protein>
<proteinExistence type="predicted"/>
<accession>A0AAV5NKV6</accession>
<evidence type="ECO:0000313" key="1">
    <source>
        <dbReference type="EMBL" id="GLQ71220.1"/>
    </source>
</evidence>